<organism evidence="2 3">
    <name type="scientific">Filimonas effusa</name>
    <dbReference type="NCBI Taxonomy" id="2508721"/>
    <lineage>
        <taxon>Bacteria</taxon>
        <taxon>Pseudomonadati</taxon>
        <taxon>Bacteroidota</taxon>
        <taxon>Chitinophagia</taxon>
        <taxon>Chitinophagales</taxon>
        <taxon>Chitinophagaceae</taxon>
        <taxon>Filimonas</taxon>
    </lineage>
</organism>
<feature type="signal peptide" evidence="1">
    <location>
        <begin position="1"/>
        <end position="26"/>
    </location>
</feature>
<evidence type="ECO:0000313" key="3">
    <source>
        <dbReference type="Proteomes" id="UP000290545"/>
    </source>
</evidence>
<dbReference type="RefSeq" id="WP_129002373.1">
    <property type="nucleotide sequence ID" value="NZ_SDHZ01000001.1"/>
</dbReference>
<keyword evidence="1" id="KW-0732">Signal</keyword>
<accession>A0A4Q1DCP5</accession>
<feature type="chain" id="PRO_5020359062" evidence="1">
    <location>
        <begin position="27"/>
        <end position="168"/>
    </location>
</feature>
<dbReference type="OrthoDB" id="9884361at2"/>
<evidence type="ECO:0000256" key="1">
    <source>
        <dbReference type="SAM" id="SignalP"/>
    </source>
</evidence>
<protein>
    <submittedName>
        <fullName evidence="2">Uncharacterized protein</fullName>
    </submittedName>
</protein>
<keyword evidence="3" id="KW-1185">Reference proteome</keyword>
<proteinExistence type="predicted"/>
<dbReference type="Proteomes" id="UP000290545">
    <property type="component" value="Unassembled WGS sequence"/>
</dbReference>
<comment type="caution">
    <text evidence="2">The sequence shown here is derived from an EMBL/GenBank/DDBJ whole genome shotgun (WGS) entry which is preliminary data.</text>
</comment>
<dbReference type="AlphaFoldDB" id="A0A4Q1DCP5"/>
<gene>
    <name evidence="2" type="ORF">ESB13_07425</name>
</gene>
<reference evidence="2 3" key="1">
    <citation type="submission" date="2019-01" db="EMBL/GenBank/DDBJ databases">
        <title>Filimonas sp. strain TTM-71.</title>
        <authorList>
            <person name="Chen W.-M."/>
        </authorList>
    </citation>
    <scope>NUCLEOTIDE SEQUENCE [LARGE SCALE GENOMIC DNA]</scope>
    <source>
        <strain evidence="2 3">TTM-71</strain>
    </source>
</reference>
<name>A0A4Q1DCP5_9BACT</name>
<evidence type="ECO:0000313" key="2">
    <source>
        <dbReference type="EMBL" id="RXK86625.1"/>
    </source>
</evidence>
<sequence length="168" mass="18962">MKLFHSSLPVTLAVLLPAFFTNTMIANGQDVRTMTYVATAAFHHAENVVDWAPLTTQKQPVKITLSKDKEKIKVQFPGGVSDNYKKLSLSAPEAKYYKNAVDAFSLLGVYTQETGDFKGYYFPVYQDSTGSLLFLTIDAPNDLWGLVYFSGRNNHPFKKYTRKKDFVN</sequence>
<dbReference type="EMBL" id="SDHZ01000001">
    <property type="protein sequence ID" value="RXK86625.1"/>
    <property type="molecule type" value="Genomic_DNA"/>
</dbReference>